<dbReference type="OrthoDB" id="4485313at2"/>
<gene>
    <name evidence="2" type="ORF">SAMN05421854_103238</name>
</gene>
<dbReference type="Proteomes" id="UP000199137">
    <property type="component" value="Unassembled WGS sequence"/>
</dbReference>
<feature type="region of interest" description="Disordered" evidence="1">
    <location>
        <begin position="166"/>
        <end position="207"/>
    </location>
</feature>
<name>A0A1I5KKL1_9PSEU</name>
<evidence type="ECO:0000313" key="2">
    <source>
        <dbReference type="EMBL" id="SFO85522.1"/>
    </source>
</evidence>
<feature type="compositionally biased region" description="Basic and acidic residues" evidence="1">
    <location>
        <begin position="198"/>
        <end position="207"/>
    </location>
</feature>
<evidence type="ECO:0000313" key="3">
    <source>
        <dbReference type="Proteomes" id="UP000199137"/>
    </source>
</evidence>
<dbReference type="AlphaFoldDB" id="A0A1I5KKL1"/>
<sequence>MRVLMSGEAPVSYAQIHVQSWPGMPKESEYFGGQRNGLCGAAVPGCLSLVTGLNSGRVGFRAELHDEAPPLDETWEDIVEVSFRPTGAVSLVAWGGYGSWPLDLDAIGYRVRYSGSRMDEAHRLGIPEGEEFEPDRYLLQFWPGPPEPDRVVKQTSETAAYWHAAARERPAPPPPEEKAEAERLARRQREQAAAQARSRAETREWGGRLPSERLRQLRGHALSVAKLDRPLADALAEADPATQRQIARWVVRRAFAEAQLTEVEWIAPALAAMDRGEALPAPFDDDRRAWDLLLTDERVPHTLATSPDGQHDNCLQQAMAFPAVFSAREPDPLSAAFRALWSAAVAFGYGRHGVLFAEVRQAFPALAEGGG</sequence>
<dbReference type="STRING" id="112413.SAMN05421854_103238"/>
<reference evidence="2 3" key="1">
    <citation type="submission" date="2016-10" db="EMBL/GenBank/DDBJ databases">
        <authorList>
            <person name="de Groot N.N."/>
        </authorList>
    </citation>
    <scope>NUCLEOTIDE SEQUENCE [LARGE SCALE GENOMIC DNA]</scope>
    <source>
        <strain evidence="2 3">DSM 44637</strain>
    </source>
</reference>
<organism evidence="2 3">
    <name type="scientific">Amycolatopsis rubida</name>
    <dbReference type="NCBI Taxonomy" id="112413"/>
    <lineage>
        <taxon>Bacteria</taxon>
        <taxon>Bacillati</taxon>
        <taxon>Actinomycetota</taxon>
        <taxon>Actinomycetes</taxon>
        <taxon>Pseudonocardiales</taxon>
        <taxon>Pseudonocardiaceae</taxon>
        <taxon>Amycolatopsis</taxon>
    </lineage>
</organism>
<dbReference type="RefSeq" id="WP_093573587.1">
    <property type="nucleotide sequence ID" value="NZ_FOWC01000003.1"/>
</dbReference>
<protein>
    <submittedName>
        <fullName evidence="2">Uncharacterized protein</fullName>
    </submittedName>
</protein>
<evidence type="ECO:0000256" key="1">
    <source>
        <dbReference type="SAM" id="MobiDB-lite"/>
    </source>
</evidence>
<dbReference type="EMBL" id="FOWC01000003">
    <property type="protein sequence ID" value="SFO85522.1"/>
    <property type="molecule type" value="Genomic_DNA"/>
</dbReference>
<feature type="compositionally biased region" description="Basic and acidic residues" evidence="1">
    <location>
        <begin position="166"/>
        <end position="190"/>
    </location>
</feature>
<accession>A0A1I5KKL1</accession>
<proteinExistence type="predicted"/>